<evidence type="ECO:0000256" key="1">
    <source>
        <dbReference type="SAM" id="Phobius"/>
    </source>
</evidence>
<protein>
    <submittedName>
        <fullName evidence="2">Uncharacterized protein</fullName>
    </submittedName>
</protein>
<dbReference type="Proteomes" id="UP000499080">
    <property type="component" value="Unassembled WGS sequence"/>
</dbReference>
<dbReference type="EMBL" id="BGPR01051409">
    <property type="protein sequence ID" value="GBO28364.1"/>
    <property type="molecule type" value="Genomic_DNA"/>
</dbReference>
<accession>A0A4Y2VVU7</accession>
<feature type="transmembrane region" description="Helical" evidence="1">
    <location>
        <begin position="46"/>
        <end position="71"/>
    </location>
</feature>
<keyword evidence="1" id="KW-0812">Transmembrane</keyword>
<gene>
    <name evidence="2" type="ORF">AVEN_191223_1</name>
</gene>
<feature type="transmembrane region" description="Helical" evidence="1">
    <location>
        <begin position="20"/>
        <end position="40"/>
    </location>
</feature>
<proteinExistence type="predicted"/>
<evidence type="ECO:0000313" key="3">
    <source>
        <dbReference type="Proteomes" id="UP000499080"/>
    </source>
</evidence>
<evidence type="ECO:0000313" key="2">
    <source>
        <dbReference type="EMBL" id="GBO28364.1"/>
    </source>
</evidence>
<reference evidence="2 3" key="1">
    <citation type="journal article" date="2019" name="Sci. Rep.">
        <title>Orb-weaving spider Araneus ventricosus genome elucidates the spidroin gene catalogue.</title>
        <authorList>
            <person name="Kono N."/>
            <person name="Nakamura H."/>
            <person name="Ohtoshi R."/>
            <person name="Moran D.A.P."/>
            <person name="Shinohara A."/>
            <person name="Yoshida Y."/>
            <person name="Fujiwara M."/>
            <person name="Mori M."/>
            <person name="Tomita M."/>
            <person name="Arakawa K."/>
        </authorList>
    </citation>
    <scope>NUCLEOTIDE SEQUENCE [LARGE SCALE GENOMIC DNA]</scope>
</reference>
<dbReference type="AlphaFoldDB" id="A0A4Y2VVU7"/>
<name>A0A4Y2VVU7_ARAVE</name>
<sequence length="162" mass="18098">MMMVMQSCSVMKNHGGLNIFYRFSLVLSCTVLKYILFLVFEPLVRIHLFSCPSSISTPLAGGVVILIYFAVIACRSPGRVNLELSISVYTYGQTALVIPSATSRISVINNSQLVHGTHYYNLAFNKPACSAIFQWNPVSRLLQTRRNLGAIYRVETHLLVSH</sequence>
<keyword evidence="1" id="KW-1133">Transmembrane helix</keyword>
<organism evidence="2 3">
    <name type="scientific">Araneus ventricosus</name>
    <name type="common">Orbweaver spider</name>
    <name type="synonym">Epeira ventricosa</name>
    <dbReference type="NCBI Taxonomy" id="182803"/>
    <lineage>
        <taxon>Eukaryota</taxon>
        <taxon>Metazoa</taxon>
        <taxon>Ecdysozoa</taxon>
        <taxon>Arthropoda</taxon>
        <taxon>Chelicerata</taxon>
        <taxon>Arachnida</taxon>
        <taxon>Araneae</taxon>
        <taxon>Araneomorphae</taxon>
        <taxon>Entelegynae</taxon>
        <taxon>Araneoidea</taxon>
        <taxon>Araneidae</taxon>
        <taxon>Araneus</taxon>
    </lineage>
</organism>
<comment type="caution">
    <text evidence="2">The sequence shown here is derived from an EMBL/GenBank/DDBJ whole genome shotgun (WGS) entry which is preliminary data.</text>
</comment>
<keyword evidence="3" id="KW-1185">Reference proteome</keyword>
<keyword evidence="1" id="KW-0472">Membrane</keyword>